<evidence type="ECO:0000256" key="1">
    <source>
        <dbReference type="SAM" id="SignalP"/>
    </source>
</evidence>
<name>Q3LB46_MANSE</name>
<dbReference type="EMBL" id="JH668466">
    <property type="protein sequence ID" value="KAG6454415.1"/>
    <property type="molecule type" value="Genomic_DNA"/>
</dbReference>
<dbReference type="EMBL" id="JH668466">
    <property type="protein sequence ID" value="KAG6454416.1"/>
    <property type="molecule type" value="Genomic_DNA"/>
</dbReference>
<keyword evidence="4" id="KW-1185">Reference proteome</keyword>
<protein>
    <submittedName>
        <fullName evidence="2">Uncharacterized protein</fullName>
    </submittedName>
</protein>
<reference evidence="3" key="3">
    <citation type="submission" date="2020-12" db="EMBL/GenBank/DDBJ databases">
        <authorList>
            <person name="Kanost M."/>
        </authorList>
    </citation>
    <scope>NUCLEOTIDE SEQUENCE</scope>
</reference>
<sequence>MKCICLLFLVVVAVYAEEKYTEENDDLDIEGVIKDADTMKAFTGCFMDTADCDHVSGDFKKDLPEAIQTACAKCTDKQKHITKRYFEGLEEKYPELYQAFKNKYDPENKYFAALKAAIAKF</sequence>
<dbReference type="EMBL" id="JH668466">
    <property type="protein sequence ID" value="KAG6454414.1"/>
    <property type="molecule type" value="Genomic_DNA"/>
</dbReference>
<organism evidence="2">
    <name type="scientific">Manduca sexta</name>
    <name type="common">Tobacco hawkmoth</name>
    <name type="synonym">Tobacco hornworm</name>
    <dbReference type="NCBI Taxonomy" id="7130"/>
    <lineage>
        <taxon>Eukaryota</taxon>
        <taxon>Metazoa</taxon>
        <taxon>Ecdysozoa</taxon>
        <taxon>Arthropoda</taxon>
        <taxon>Hexapoda</taxon>
        <taxon>Insecta</taxon>
        <taxon>Pterygota</taxon>
        <taxon>Neoptera</taxon>
        <taxon>Endopterygota</taxon>
        <taxon>Lepidoptera</taxon>
        <taxon>Glossata</taxon>
        <taxon>Ditrysia</taxon>
        <taxon>Bombycoidea</taxon>
        <taxon>Sphingidae</taxon>
        <taxon>Sphinginae</taxon>
        <taxon>Sphingini</taxon>
        <taxon>Manduca</taxon>
    </lineage>
</organism>
<evidence type="ECO:0000313" key="2">
    <source>
        <dbReference type="EMBL" id="CAJ01507.1"/>
    </source>
</evidence>
<keyword evidence="1" id="KW-0732">Signal</keyword>
<dbReference type="PANTHER" id="PTHR11257">
    <property type="entry name" value="CHEMOSENSORY PROTEIN-RELATED"/>
    <property type="match status" value="1"/>
</dbReference>
<dbReference type="InterPro" id="IPR036682">
    <property type="entry name" value="OS_D_A10/PebIII_sf"/>
</dbReference>
<proteinExistence type="evidence at transcript level"/>
<reference evidence="2" key="1">
    <citation type="submission" date="2005-06" db="EMBL/GenBank/DDBJ databases">
        <title>Evolution and expression of a gene family with putative functions in insect chemoreception, revealed by genome and EST analysis.</title>
        <authorList>
            <person name="Kan Y.C."/>
            <person name="Antoniw J."/>
            <person name="Field L.M."/>
            <person name="Pickett J.A."/>
            <person name="Zhou J.J."/>
        </authorList>
    </citation>
    <scope>NUCLEOTIDE SEQUENCE</scope>
</reference>
<feature type="chain" id="PRO_5038288275" evidence="1">
    <location>
        <begin position="17"/>
        <end position="121"/>
    </location>
</feature>
<dbReference type="Gene3D" id="1.10.2080.10">
    <property type="entry name" value="Insect odorant-binding protein A10/Ejaculatory bulb-specific protein 3"/>
    <property type="match status" value="1"/>
</dbReference>
<dbReference type="AlphaFoldDB" id="Q3LB46"/>
<gene>
    <name evidence="3" type="ORF">O3G_MSEX008681</name>
</gene>
<dbReference type="Pfam" id="PF03392">
    <property type="entry name" value="OS-D"/>
    <property type="match status" value="1"/>
</dbReference>
<evidence type="ECO:0000313" key="4">
    <source>
        <dbReference type="Proteomes" id="UP000791440"/>
    </source>
</evidence>
<dbReference type="InterPro" id="IPR005055">
    <property type="entry name" value="A10/PebIII"/>
</dbReference>
<dbReference type="Proteomes" id="UP000791440">
    <property type="component" value="Unassembled WGS sequence"/>
</dbReference>
<dbReference type="SUPFAM" id="SSF100910">
    <property type="entry name" value="Chemosensory protein Csp2"/>
    <property type="match status" value="1"/>
</dbReference>
<dbReference type="OrthoDB" id="7256944at2759"/>
<accession>Q3LB46</accession>
<dbReference type="PANTHER" id="PTHR11257:SF13">
    <property type="entry name" value="GEO07322P1"/>
    <property type="match status" value="1"/>
</dbReference>
<evidence type="ECO:0000313" key="3">
    <source>
        <dbReference type="EMBL" id="KAG6454414.1"/>
    </source>
</evidence>
<dbReference type="EMBL" id="JH668466">
    <property type="protein sequence ID" value="KAG6454417.1"/>
    <property type="molecule type" value="Genomic_DNA"/>
</dbReference>
<reference evidence="3" key="2">
    <citation type="journal article" date="2016" name="Insect Biochem. Mol. Biol.">
        <title>Multifaceted biological insights from a draft genome sequence of the tobacco hornworm moth, Manduca sexta.</title>
        <authorList>
            <person name="Kanost M.R."/>
            <person name="Arrese E.L."/>
            <person name="Cao X."/>
            <person name="Chen Y.R."/>
            <person name="Chellapilla S."/>
            <person name="Goldsmith M.R."/>
            <person name="Grosse-Wilde E."/>
            <person name="Heckel D.G."/>
            <person name="Herndon N."/>
            <person name="Jiang H."/>
            <person name="Papanicolaou A."/>
            <person name="Qu J."/>
            <person name="Soulages J.L."/>
            <person name="Vogel H."/>
            <person name="Walters J."/>
            <person name="Waterhouse R.M."/>
            <person name="Ahn S.J."/>
            <person name="Almeida F.C."/>
            <person name="An C."/>
            <person name="Aqrawi P."/>
            <person name="Bretschneider A."/>
            <person name="Bryant W.B."/>
            <person name="Bucks S."/>
            <person name="Chao H."/>
            <person name="Chevignon G."/>
            <person name="Christen J.M."/>
            <person name="Clarke D.F."/>
            <person name="Dittmer N.T."/>
            <person name="Ferguson L.C.F."/>
            <person name="Garavelou S."/>
            <person name="Gordon K.H.J."/>
            <person name="Gunaratna R.T."/>
            <person name="Han Y."/>
            <person name="Hauser F."/>
            <person name="He Y."/>
            <person name="Heidel-Fischer H."/>
            <person name="Hirsh A."/>
            <person name="Hu Y."/>
            <person name="Jiang H."/>
            <person name="Kalra D."/>
            <person name="Klinner C."/>
            <person name="Konig C."/>
            <person name="Kovar C."/>
            <person name="Kroll A.R."/>
            <person name="Kuwar S.S."/>
            <person name="Lee S.L."/>
            <person name="Lehman R."/>
            <person name="Li K."/>
            <person name="Li Z."/>
            <person name="Liang H."/>
            <person name="Lovelace S."/>
            <person name="Lu Z."/>
            <person name="Mansfield J.H."/>
            <person name="McCulloch K.J."/>
            <person name="Mathew T."/>
            <person name="Morton B."/>
            <person name="Muzny D.M."/>
            <person name="Neunemann D."/>
            <person name="Ongeri F."/>
            <person name="Pauchet Y."/>
            <person name="Pu L.L."/>
            <person name="Pyrousis I."/>
            <person name="Rao X.J."/>
            <person name="Redding A."/>
            <person name="Roesel C."/>
            <person name="Sanchez-Gracia A."/>
            <person name="Schaack S."/>
            <person name="Shukla A."/>
            <person name="Tetreau G."/>
            <person name="Wang Y."/>
            <person name="Xiong G.H."/>
            <person name="Traut W."/>
            <person name="Walsh T.K."/>
            <person name="Worley K.C."/>
            <person name="Wu D."/>
            <person name="Wu W."/>
            <person name="Wu Y.Q."/>
            <person name="Zhang X."/>
            <person name="Zou Z."/>
            <person name="Zucker H."/>
            <person name="Briscoe A.D."/>
            <person name="Burmester T."/>
            <person name="Clem R.J."/>
            <person name="Feyereisen R."/>
            <person name="Grimmelikhuijzen C.J.P."/>
            <person name="Hamodrakas S.J."/>
            <person name="Hansson B.S."/>
            <person name="Huguet E."/>
            <person name="Jermiin L.S."/>
            <person name="Lan Q."/>
            <person name="Lehman H.K."/>
            <person name="Lorenzen M."/>
            <person name="Merzendorfer H."/>
            <person name="Michalopoulos I."/>
            <person name="Morton D.B."/>
            <person name="Muthukrishnan S."/>
            <person name="Oakeshott J.G."/>
            <person name="Palmer W."/>
            <person name="Park Y."/>
            <person name="Passarelli A.L."/>
            <person name="Rozas J."/>
            <person name="Schwartz L.M."/>
            <person name="Smith W."/>
            <person name="Southgate A."/>
            <person name="Vilcinskas A."/>
            <person name="Vogt R."/>
            <person name="Wang P."/>
            <person name="Werren J."/>
            <person name="Yu X.Q."/>
            <person name="Zhou J.J."/>
            <person name="Brown S.J."/>
            <person name="Scherer S.E."/>
            <person name="Richards S."/>
            <person name="Blissard G.W."/>
        </authorList>
    </citation>
    <scope>NUCLEOTIDE SEQUENCE</scope>
</reference>
<feature type="signal peptide" evidence="1">
    <location>
        <begin position="1"/>
        <end position="16"/>
    </location>
</feature>
<dbReference type="EMBL" id="AJ973460">
    <property type="protein sequence ID" value="CAJ01507.1"/>
    <property type="molecule type" value="mRNA"/>
</dbReference>